<gene>
    <name evidence="1" type="ORF">GM1_056_00090</name>
</gene>
<protein>
    <submittedName>
        <fullName evidence="1">Uncharacterized protein</fullName>
    </submittedName>
</protein>
<comment type="caution">
    <text evidence="1">The sequence shown here is derived from an EMBL/GenBank/DDBJ whole genome shotgun (WGS) entry which is preliminary data.</text>
</comment>
<evidence type="ECO:0000313" key="2">
    <source>
        <dbReference type="Proteomes" id="UP000035009"/>
    </source>
</evidence>
<name>M3VHH6_GORML</name>
<dbReference type="OrthoDB" id="9816539at2"/>
<accession>M3VHH6</accession>
<proteinExistence type="predicted"/>
<dbReference type="eggNOG" id="ENOG5030QJH">
    <property type="taxonomic scope" value="Bacteria"/>
</dbReference>
<dbReference type="STRING" id="410332.SAMN04488550_1926"/>
<organism evidence="1 2">
    <name type="scientific">Gordonia malaquae NBRC 108250</name>
    <dbReference type="NCBI Taxonomy" id="1223542"/>
    <lineage>
        <taxon>Bacteria</taxon>
        <taxon>Bacillati</taxon>
        <taxon>Actinomycetota</taxon>
        <taxon>Actinomycetes</taxon>
        <taxon>Mycobacteriales</taxon>
        <taxon>Gordoniaceae</taxon>
        <taxon>Gordonia</taxon>
    </lineage>
</organism>
<dbReference type="AlphaFoldDB" id="M3VHH6"/>
<keyword evidence="2" id="KW-1185">Reference proteome</keyword>
<evidence type="ECO:0000313" key="1">
    <source>
        <dbReference type="EMBL" id="GAC81989.1"/>
    </source>
</evidence>
<dbReference type="EMBL" id="BAOP01000056">
    <property type="protein sequence ID" value="GAC81989.1"/>
    <property type="molecule type" value="Genomic_DNA"/>
</dbReference>
<dbReference type="RefSeq" id="WP_008382159.1">
    <property type="nucleotide sequence ID" value="NZ_BAOP01000056.1"/>
</dbReference>
<dbReference type="Proteomes" id="UP000035009">
    <property type="component" value="Unassembled WGS sequence"/>
</dbReference>
<reference evidence="1 2" key="1">
    <citation type="submission" date="2013-02" db="EMBL/GenBank/DDBJ databases">
        <title>Whole genome shotgun sequence of Gordonia malaquae NBRC 108250.</title>
        <authorList>
            <person name="Yoshida I."/>
            <person name="Hosoyama A."/>
            <person name="Tsuchikane K."/>
            <person name="Ando Y."/>
            <person name="Baba S."/>
            <person name="Ohji S."/>
            <person name="Hamada M."/>
            <person name="Tamura T."/>
            <person name="Yamazoe A."/>
            <person name="Yamazaki S."/>
            <person name="Fujita N."/>
        </authorList>
    </citation>
    <scope>NUCLEOTIDE SEQUENCE [LARGE SCALE GENOMIC DNA]</scope>
    <source>
        <strain evidence="1 2">NBRC 108250</strain>
    </source>
</reference>
<sequence>MTPFTDRLVALLPAGIVLPQPILTTFDWLADNGHVDDATDHLHARLVPVGIDSLSEVAVDVDPDFMTYWHDDESKRDRVIPLFRTGGDGSHAGLWVDDDGRSRFVHLGSGSGSTWSGVSTDDAVDFLRFLAIGYDEPCWPEAHALTPEEVYAAEVDNDDPPFTAPTAFQTFLRTTFAVDIPDRGVDIVTTAADMDDDPTDPFLIWLADGD</sequence>